<gene>
    <name evidence="1" type="ORF">KDK95_21610</name>
</gene>
<dbReference type="Proteomes" id="UP000676325">
    <property type="component" value="Unassembled WGS sequence"/>
</dbReference>
<dbReference type="InterPro" id="IPR011991">
    <property type="entry name" value="ArsR-like_HTH"/>
</dbReference>
<dbReference type="Gene3D" id="1.10.10.10">
    <property type="entry name" value="Winged helix-like DNA-binding domain superfamily/Winged helix DNA-binding domain"/>
    <property type="match status" value="1"/>
</dbReference>
<dbReference type="InterPro" id="IPR036390">
    <property type="entry name" value="WH_DNA-bd_sf"/>
</dbReference>
<proteinExistence type="predicted"/>
<dbReference type="CDD" id="cd00090">
    <property type="entry name" value="HTH_ARSR"/>
    <property type="match status" value="1"/>
</dbReference>
<protein>
    <submittedName>
        <fullName evidence="1">Helix-turn-helix domain-containing protein</fullName>
    </submittedName>
</protein>
<dbReference type="SUPFAM" id="SSF46785">
    <property type="entry name" value="Winged helix' DNA-binding domain"/>
    <property type="match status" value="1"/>
</dbReference>
<dbReference type="InterPro" id="IPR036388">
    <property type="entry name" value="WH-like_DNA-bd_sf"/>
</dbReference>
<comment type="caution">
    <text evidence="1">The sequence shown here is derived from an EMBL/GenBank/DDBJ whole genome shotgun (WGS) entry which is preliminary data.</text>
</comment>
<evidence type="ECO:0000313" key="2">
    <source>
        <dbReference type="Proteomes" id="UP000676325"/>
    </source>
</evidence>
<sequence length="236" mass="26371">MAKKEETESAAETELEAALPLGPQPLPELIEFRQIDDAATMKALADPLRQRIMRALGRNVHVKARIMTVKQLAEELGEPTTKLYRHMKQLLAVNLIQVAELRLVGGIVEQHYRVAQKGWGVNPERSMLDRSALSEELVELVGAGVNEYFGRYEAALQAGRTHVRSLDSLENPPYVRSVGSISDFRVPRERAAEFAERFHALVEEFNSHPNTTEGDIVHANLLAMFYATEADEALGE</sequence>
<reference evidence="1" key="1">
    <citation type="submission" date="2021-04" db="EMBL/GenBank/DDBJ databases">
        <title>Genome based classification of Actinospica acidithermotolerans sp. nov., an actinobacterium isolated from an Indonesian hot spring.</title>
        <authorList>
            <person name="Kusuma A.B."/>
            <person name="Putra K.E."/>
            <person name="Nafisah S."/>
            <person name="Loh J."/>
            <person name="Nouioui I."/>
            <person name="Goodfellow M."/>
        </authorList>
    </citation>
    <scope>NUCLEOTIDE SEQUENCE</scope>
    <source>
        <strain evidence="1">MGRD01-02</strain>
    </source>
</reference>
<name>A0A941EEC6_9ACTN</name>
<accession>A0A941EEC6</accession>
<keyword evidence="2" id="KW-1185">Reference proteome</keyword>
<organism evidence="1 2">
    <name type="scientific">Actinospica acidithermotolerans</name>
    <dbReference type="NCBI Taxonomy" id="2828514"/>
    <lineage>
        <taxon>Bacteria</taxon>
        <taxon>Bacillati</taxon>
        <taxon>Actinomycetota</taxon>
        <taxon>Actinomycetes</taxon>
        <taxon>Catenulisporales</taxon>
        <taxon>Actinospicaceae</taxon>
        <taxon>Actinospica</taxon>
    </lineage>
</organism>
<dbReference type="EMBL" id="JAGSOH010000070">
    <property type="protein sequence ID" value="MBR7828922.1"/>
    <property type="molecule type" value="Genomic_DNA"/>
</dbReference>
<evidence type="ECO:0000313" key="1">
    <source>
        <dbReference type="EMBL" id="MBR7828922.1"/>
    </source>
</evidence>
<dbReference type="AlphaFoldDB" id="A0A941EEC6"/>
<dbReference type="Pfam" id="PF12840">
    <property type="entry name" value="HTH_20"/>
    <property type="match status" value="1"/>
</dbReference>
<dbReference type="RefSeq" id="WP_212520058.1">
    <property type="nucleotide sequence ID" value="NZ_JAGSOH010000070.1"/>
</dbReference>